<evidence type="ECO:0000313" key="3">
    <source>
        <dbReference type="EMBL" id="CAL5984153.1"/>
    </source>
</evidence>
<evidence type="ECO:0000313" key="2">
    <source>
        <dbReference type="EMBL" id="CAI9960592.1"/>
    </source>
</evidence>
<protein>
    <submittedName>
        <fullName evidence="3">Hypothetical_protein</fullName>
    </submittedName>
</protein>
<reference evidence="2" key="1">
    <citation type="submission" date="2023-06" db="EMBL/GenBank/DDBJ databases">
        <authorList>
            <person name="Kurt Z."/>
        </authorList>
    </citation>
    <scope>NUCLEOTIDE SEQUENCE</scope>
</reference>
<accession>A0AA86QPJ8</accession>
<evidence type="ECO:0000313" key="4">
    <source>
        <dbReference type="Proteomes" id="UP001642409"/>
    </source>
</evidence>
<keyword evidence="1" id="KW-0175">Coiled coil</keyword>
<keyword evidence="4" id="KW-1185">Reference proteome</keyword>
<dbReference type="Proteomes" id="UP001642409">
    <property type="component" value="Unassembled WGS sequence"/>
</dbReference>
<comment type="caution">
    <text evidence="2">The sequence shown here is derived from an EMBL/GenBank/DDBJ whole genome shotgun (WGS) entry which is preliminary data.</text>
</comment>
<proteinExistence type="predicted"/>
<organism evidence="2">
    <name type="scientific">Hexamita inflata</name>
    <dbReference type="NCBI Taxonomy" id="28002"/>
    <lineage>
        <taxon>Eukaryota</taxon>
        <taxon>Metamonada</taxon>
        <taxon>Diplomonadida</taxon>
        <taxon>Hexamitidae</taxon>
        <taxon>Hexamitinae</taxon>
        <taxon>Hexamita</taxon>
    </lineage>
</organism>
<gene>
    <name evidence="2" type="ORF">HINF_LOCUS48237</name>
    <name evidence="3" type="ORF">HINF_LOCUS7973</name>
</gene>
<dbReference type="EMBL" id="CAXDID020000016">
    <property type="protein sequence ID" value="CAL5984153.1"/>
    <property type="molecule type" value="Genomic_DNA"/>
</dbReference>
<dbReference type="EMBL" id="CATOUU010000931">
    <property type="protein sequence ID" value="CAI9960592.1"/>
    <property type="molecule type" value="Genomic_DNA"/>
</dbReference>
<reference evidence="3 4" key="2">
    <citation type="submission" date="2024-07" db="EMBL/GenBank/DDBJ databases">
        <authorList>
            <person name="Akdeniz Z."/>
        </authorList>
    </citation>
    <scope>NUCLEOTIDE SEQUENCE [LARGE SCALE GENOMIC DNA]</scope>
</reference>
<sequence>MSQVSVNLQQQIVETRINSLTRQNLFLQKENDNLKSQVSTRDEQLNQIHNEIEKIRADIEKNRIDSNTLASLQCDNYQLTSQITELNKTIHELQNRAVEAPKITVDSTNTNLQELLSLYQKVVPSRDLVQNVFQLFNLEPLSPQQIQEERINVQIEELKLMDLQKEPEQINQPINQVPTIQVLNSQINQPTQPQVTQSALNQSINNANQLNQVQPPLNQSNITNQVTAQITKSPNPEKQKKILKEQKEQLFTETLRKTLKTVTKNDVSELSPKQICVEVNKLDKTFWKEVGEFNDAQEYYRQKYLRNLYNEKLSENDKTVIDKYFQERQDMKIYALTKEIMQKHFQGRNVFENDVTDRLNQNKQALKRK</sequence>
<dbReference type="AlphaFoldDB" id="A0AA86QPJ8"/>
<evidence type="ECO:0000256" key="1">
    <source>
        <dbReference type="SAM" id="Coils"/>
    </source>
</evidence>
<name>A0AA86QPJ8_9EUKA</name>
<feature type="coiled-coil region" evidence="1">
    <location>
        <begin position="17"/>
        <end position="96"/>
    </location>
</feature>